<dbReference type="Proteomes" id="UP000031599">
    <property type="component" value="Unassembled WGS sequence"/>
</dbReference>
<dbReference type="PANTHER" id="PTHR43422:SF3">
    <property type="entry name" value="THIAMINE THIAZOLE SYNTHASE"/>
    <property type="match status" value="1"/>
</dbReference>
<dbReference type="InterPro" id="IPR036188">
    <property type="entry name" value="FAD/NAD-bd_sf"/>
</dbReference>
<dbReference type="Gene3D" id="3.50.50.60">
    <property type="entry name" value="FAD/NAD(P)-binding domain"/>
    <property type="match status" value="1"/>
</dbReference>
<dbReference type="SUPFAM" id="SSF51905">
    <property type="entry name" value="FAD/NAD(P)-binding domain"/>
    <property type="match status" value="1"/>
</dbReference>
<dbReference type="AlphaFoldDB" id="A0A0C1ZIX8"/>
<dbReference type="RefSeq" id="WP_052548276.1">
    <property type="nucleotide sequence ID" value="NZ_JMCC02000023.1"/>
</dbReference>
<accession>A0A0C1ZIX8</accession>
<organism evidence="1 2">
    <name type="scientific">Enhygromyxa salina</name>
    <dbReference type="NCBI Taxonomy" id="215803"/>
    <lineage>
        <taxon>Bacteria</taxon>
        <taxon>Pseudomonadati</taxon>
        <taxon>Myxococcota</taxon>
        <taxon>Polyangia</taxon>
        <taxon>Nannocystales</taxon>
        <taxon>Nannocystaceae</taxon>
        <taxon>Enhygromyxa</taxon>
    </lineage>
</organism>
<dbReference type="EMBL" id="JMCC02000023">
    <property type="protein sequence ID" value="KIG17489.1"/>
    <property type="molecule type" value="Genomic_DNA"/>
</dbReference>
<proteinExistence type="predicted"/>
<evidence type="ECO:0000313" key="2">
    <source>
        <dbReference type="Proteomes" id="UP000031599"/>
    </source>
</evidence>
<protein>
    <submittedName>
        <fullName evidence="1">Putative secreted protein</fullName>
    </submittedName>
</protein>
<sequence>MTGLCAAAALAKNFEKVTVLERDALPGPVPRRGVPQSHHTHALLHRGQQIMAQLFPGAFDALLADGASVSDFGQKFRWHHHGTWRVRGRLGIDNWMVSRPLLESRLRDSLAARGNVELRFDCPVEAPIHERGELGGGVWGGVRRGRVQGVRLRDGTVLEADLVVDALGRGSSSSKWLAAWGYGEVEEQRVEIGMTYVSGLFDLHGGHYPDGVMIYPQAPNNHRGGIGLRVEGGRMMVTLFGYHGDRAPLDLAGFVQWAKTLAEPQLHALLSRSSLIGELRQHTMPYQLRRNYAGMQRLPAGYLVMGDALCSFDPSFGQGMTTAAMQAELLSQLRPGQRTARMQRRIARVTDVPWQMTSTEAFCWPESHQEVSLGAALMHRYLNRVVALSAHDLEVYRTLTEVMQFVSPASRLFRPRVLWPVLFGRRERAPAQQRPTATRELSVAAELSGLRRSGS</sequence>
<dbReference type="PANTHER" id="PTHR43422">
    <property type="entry name" value="THIAMINE THIAZOLE SYNTHASE"/>
    <property type="match status" value="1"/>
</dbReference>
<comment type="caution">
    <text evidence="1">The sequence shown here is derived from an EMBL/GenBank/DDBJ whole genome shotgun (WGS) entry which is preliminary data.</text>
</comment>
<reference evidence="1 2" key="1">
    <citation type="submission" date="2014-12" db="EMBL/GenBank/DDBJ databases">
        <title>Genome assembly of Enhygromyxa salina DSM 15201.</title>
        <authorList>
            <person name="Sharma G."/>
            <person name="Subramanian S."/>
        </authorList>
    </citation>
    <scope>NUCLEOTIDE SEQUENCE [LARGE SCALE GENOMIC DNA]</scope>
    <source>
        <strain evidence="1 2">DSM 15201</strain>
    </source>
</reference>
<name>A0A0C1ZIX8_9BACT</name>
<gene>
    <name evidence="1" type="ORF">DB30_03190</name>
</gene>
<evidence type="ECO:0000313" key="1">
    <source>
        <dbReference type="EMBL" id="KIG17489.1"/>
    </source>
</evidence>